<keyword evidence="1" id="KW-0812">Transmembrane</keyword>
<dbReference type="RefSeq" id="WP_206585312.1">
    <property type="nucleotide sequence ID" value="NZ_JAFKCU010000001.1"/>
</dbReference>
<organism evidence="2 3">
    <name type="scientific">Algoriphagus pacificus</name>
    <dbReference type="NCBI Taxonomy" id="2811234"/>
    <lineage>
        <taxon>Bacteria</taxon>
        <taxon>Pseudomonadati</taxon>
        <taxon>Bacteroidota</taxon>
        <taxon>Cytophagia</taxon>
        <taxon>Cytophagales</taxon>
        <taxon>Cyclobacteriaceae</taxon>
        <taxon>Algoriphagus</taxon>
    </lineage>
</organism>
<evidence type="ECO:0008006" key="4">
    <source>
        <dbReference type="Google" id="ProtNLM"/>
    </source>
</evidence>
<protein>
    <recommendedName>
        <fullName evidence="4">LPXTG-motif cell wall anchor domain-containing protein</fullName>
    </recommendedName>
</protein>
<sequence>MNNDLEKKSEELEQTLAKQFDLLKKDSEEWLKIGGIVLVGGLLTYAIVRSKKKKKDRNTDKAIALLEKEGLLTEDLENKLKSHSKSAGIWPSLRQRLLILGLAYAKEKFLPNLFNGDEEAAEKDQ</sequence>
<feature type="transmembrane region" description="Helical" evidence="1">
    <location>
        <begin position="30"/>
        <end position="48"/>
    </location>
</feature>
<evidence type="ECO:0000313" key="2">
    <source>
        <dbReference type="EMBL" id="MBN7814685.1"/>
    </source>
</evidence>
<keyword evidence="1" id="KW-0472">Membrane</keyword>
<dbReference type="Proteomes" id="UP000664480">
    <property type="component" value="Unassembled WGS sequence"/>
</dbReference>
<gene>
    <name evidence="2" type="ORF">J0A69_04560</name>
</gene>
<keyword evidence="1" id="KW-1133">Transmembrane helix</keyword>
<keyword evidence="3" id="KW-1185">Reference proteome</keyword>
<evidence type="ECO:0000256" key="1">
    <source>
        <dbReference type="SAM" id="Phobius"/>
    </source>
</evidence>
<proteinExistence type="predicted"/>
<reference evidence="2 3" key="1">
    <citation type="submission" date="2021-03" db="EMBL/GenBank/DDBJ databases">
        <title>novel species isolated from a fishpond in China.</title>
        <authorList>
            <person name="Lu H."/>
            <person name="Cai Z."/>
        </authorList>
    </citation>
    <scope>NUCLEOTIDE SEQUENCE [LARGE SCALE GENOMIC DNA]</scope>
    <source>
        <strain evidence="2 3">YJ13C</strain>
    </source>
</reference>
<dbReference type="EMBL" id="JAFKCU010000001">
    <property type="protein sequence ID" value="MBN7814685.1"/>
    <property type="molecule type" value="Genomic_DNA"/>
</dbReference>
<evidence type="ECO:0000313" key="3">
    <source>
        <dbReference type="Proteomes" id="UP000664480"/>
    </source>
</evidence>
<name>A0ABS3CC63_9BACT</name>
<comment type="caution">
    <text evidence="2">The sequence shown here is derived from an EMBL/GenBank/DDBJ whole genome shotgun (WGS) entry which is preliminary data.</text>
</comment>
<accession>A0ABS3CC63</accession>